<reference evidence="1" key="2">
    <citation type="submission" date="2020-11" db="EMBL/GenBank/DDBJ databases">
        <authorList>
            <person name="McCartney M.A."/>
            <person name="Auch B."/>
            <person name="Kono T."/>
            <person name="Mallez S."/>
            <person name="Becker A."/>
            <person name="Gohl D.M."/>
            <person name="Silverstein K.A.T."/>
            <person name="Koren S."/>
            <person name="Bechman K.B."/>
            <person name="Herman A."/>
            <person name="Abrahante J.E."/>
            <person name="Garbe J."/>
        </authorList>
    </citation>
    <scope>NUCLEOTIDE SEQUENCE</scope>
    <source>
        <strain evidence="1">Duluth1</strain>
        <tissue evidence="1">Whole animal</tissue>
    </source>
</reference>
<sequence>MLSLVANVQTPRQITVALVIRTLLMPILPWMPMRPRQFSRSFIVKIEKKLFSKRATAAAP</sequence>
<name>A0A9D4BWV9_DREPO</name>
<protein>
    <submittedName>
        <fullName evidence="1">Uncharacterized protein</fullName>
    </submittedName>
</protein>
<comment type="caution">
    <text evidence="1">The sequence shown here is derived from an EMBL/GenBank/DDBJ whole genome shotgun (WGS) entry which is preliminary data.</text>
</comment>
<proteinExistence type="predicted"/>
<accession>A0A9D4BWV9</accession>
<dbReference type="Proteomes" id="UP000828390">
    <property type="component" value="Unassembled WGS sequence"/>
</dbReference>
<gene>
    <name evidence="1" type="ORF">DPMN_072576</name>
</gene>
<dbReference type="EMBL" id="JAIWYP010000014">
    <property type="protein sequence ID" value="KAH3712819.1"/>
    <property type="molecule type" value="Genomic_DNA"/>
</dbReference>
<evidence type="ECO:0000313" key="2">
    <source>
        <dbReference type="Proteomes" id="UP000828390"/>
    </source>
</evidence>
<organism evidence="1 2">
    <name type="scientific">Dreissena polymorpha</name>
    <name type="common">Zebra mussel</name>
    <name type="synonym">Mytilus polymorpha</name>
    <dbReference type="NCBI Taxonomy" id="45954"/>
    <lineage>
        <taxon>Eukaryota</taxon>
        <taxon>Metazoa</taxon>
        <taxon>Spiralia</taxon>
        <taxon>Lophotrochozoa</taxon>
        <taxon>Mollusca</taxon>
        <taxon>Bivalvia</taxon>
        <taxon>Autobranchia</taxon>
        <taxon>Heteroconchia</taxon>
        <taxon>Euheterodonta</taxon>
        <taxon>Imparidentia</taxon>
        <taxon>Neoheterodontei</taxon>
        <taxon>Myida</taxon>
        <taxon>Dreissenoidea</taxon>
        <taxon>Dreissenidae</taxon>
        <taxon>Dreissena</taxon>
    </lineage>
</organism>
<keyword evidence="2" id="KW-1185">Reference proteome</keyword>
<dbReference type="AlphaFoldDB" id="A0A9D4BWV9"/>
<evidence type="ECO:0000313" key="1">
    <source>
        <dbReference type="EMBL" id="KAH3712819.1"/>
    </source>
</evidence>
<reference evidence="1" key="1">
    <citation type="journal article" date="2019" name="bioRxiv">
        <title>The Genome of the Zebra Mussel, Dreissena polymorpha: A Resource for Invasive Species Research.</title>
        <authorList>
            <person name="McCartney M.A."/>
            <person name="Auch B."/>
            <person name="Kono T."/>
            <person name="Mallez S."/>
            <person name="Zhang Y."/>
            <person name="Obille A."/>
            <person name="Becker A."/>
            <person name="Abrahante J.E."/>
            <person name="Garbe J."/>
            <person name="Badalamenti J.P."/>
            <person name="Herman A."/>
            <person name="Mangelson H."/>
            <person name="Liachko I."/>
            <person name="Sullivan S."/>
            <person name="Sone E.D."/>
            <person name="Koren S."/>
            <person name="Silverstein K.A.T."/>
            <person name="Beckman K.B."/>
            <person name="Gohl D.M."/>
        </authorList>
    </citation>
    <scope>NUCLEOTIDE SEQUENCE</scope>
    <source>
        <strain evidence="1">Duluth1</strain>
        <tissue evidence="1">Whole animal</tissue>
    </source>
</reference>